<proteinExistence type="predicted"/>
<dbReference type="RefSeq" id="WP_169749123.1">
    <property type="nucleotide sequence ID" value="NZ_BBWV01000001.1"/>
</dbReference>
<feature type="domain" description="Lipocalin-like" evidence="2">
    <location>
        <begin position="38"/>
        <end position="121"/>
    </location>
</feature>
<keyword evidence="1" id="KW-0732">Signal</keyword>
<dbReference type="STRING" id="1220578.FPE01S_01_05350"/>
<feature type="chain" id="PRO_5002430149" description="Lipocalin-like domain-containing protein" evidence="1">
    <location>
        <begin position="23"/>
        <end position="140"/>
    </location>
</feature>
<evidence type="ECO:0000313" key="4">
    <source>
        <dbReference type="Proteomes" id="UP000033121"/>
    </source>
</evidence>
<comment type="caution">
    <text evidence="3">The sequence shown here is derived from an EMBL/GenBank/DDBJ whole genome shotgun (WGS) entry which is preliminary data.</text>
</comment>
<dbReference type="AlphaFoldDB" id="A0A0E9MVT2"/>
<feature type="signal peptide" evidence="1">
    <location>
        <begin position="1"/>
        <end position="22"/>
    </location>
</feature>
<reference evidence="3 4" key="1">
    <citation type="submission" date="2015-04" db="EMBL/GenBank/DDBJ databases">
        <title>Whole genome shotgun sequence of Flavihumibacter petaseus NBRC 106054.</title>
        <authorList>
            <person name="Miyazawa S."/>
            <person name="Hosoyama A."/>
            <person name="Hashimoto M."/>
            <person name="Noguchi M."/>
            <person name="Tsuchikane K."/>
            <person name="Ohji S."/>
            <person name="Yamazoe A."/>
            <person name="Ichikawa N."/>
            <person name="Kimura A."/>
            <person name="Fujita N."/>
        </authorList>
    </citation>
    <scope>NUCLEOTIDE SEQUENCE [LARGE SCALE GENOMIC DNA]</scope>
    <source>
        <strain evidence="3 4">NBRC 106054</strain>
    </source>
</reference>
<dbReference type="Pfam" id="PF13648">
    <property type="entry name" value="Lipocalin_4"/>
    <property type="match status" value="1"/>
</dbReference>
<protein>
    <recommendedName>
        <fullName evidence="2">Lipocalin-like domain-containing protein</fullName>
    </recommendedName>
</protein>
<sequence>MKRLSGIFIIAGLLLILGSCHKSDDSTVSEQTSILTSGNWKIVHFEEDGVDETTDFSGYTFMFHDDGTAMATRNSNTTNGSFTFQHDDDRDKLLLFLGSADPLEELNEDWQILELNENRIRLEHTSGGDGSQDFVTFEKI</sequence>
<keyword evidence="4" id="KW-1185">Reference proteome</keyword>
<gene>
    <name evidence="3" type="ORF">FPE01S_01_05350</name>
</gene>
<name>A0A0E9MVT2_9BACT</name>
<evidence type="ECO:0000256" key="1">
    <source>
        <dbReference type="SAM" id="SignalP"/>
    </source>
</evidence>
<evidence type="ECO:0000313" key="3">
    <source>
        <dbReference type="EMBL" id="GAO41521.1"/>
    </source>
</evidence>
<dbReference type="PROSITE" id="PS51257">
    <property type="entry name" value="PROKAR_LIPOPROTEIN"/>
    <property type="match status" value="1"/>
</dbReference>
<dbReference type="Proteomes" id="UP000033121">
    <property type="component" value="Unassembled WGS sequence"/>
</dbReference>
<dbReference type="InterPro" id="IPR024311">
    <property type="entry name" value="Lipocalin-like"/>
</dbReference>
<accession>A0A0E9MVT2</accession>
<evidence type="ECO:0000259" key="2">
    <source>
        <dbReference type="Pfam" id="PF13648"/>
    </source>
</evidence>
<organism evidence="3 4">
    <name type="scientific">Flavihumibacter petaseus NBRC 106054</name>
    <dbReference type="NCBI Taxonomy" id="1220578"/>
    <lineage>
        <taxon>Bacteria</taxon>
        <taxon>Pseudomonadati</taxon>
        <taxon>Bacteroidota</taxon>
        <taxon>Chitinophagia</taxon>
        <taxon>Chitinophagales</taxon>
        <taxon>Chitinophagaceae</taxon>
        <taxon>Flavihumibacter</taxon>
    </lineage>
</organism>
<dbReference type="EMBL" id="BBWV01000001">
    <property type="protein sequence ID" value="GAO41521.1"/>
    <property type="molecule type" value="Genomic_DNA"/>
</dbReference>